<dbReference type="Pfam" id="PF00535">
    <property type="entry name" value="Glycos_transf_2"/>
    <property type="match status" value="1"/>
</dbReference>
<name>A0A178IFC7_9BACT</name>
<comment type="caution">
    <text evidence="2">The sequence shown here is derived from an EMBL/GenBank/DDBJ whole genome shotgun (WGS) entry which is preliminary data.</text>
</comment>
<dbReference type="SUPFAM" id="SSF53448">
    <property type="entry name" value="Nucleotide-diphospho-sugar transferases"/>
    <property type="match status" value="1"/>
</dbReference>
<dbReference type="EMBL" id="LRRQ01000155">
    <property type="protein sequence ID" value="OAM87867.1"/>
    <property type="molecule type" value="Genomic_DNA"/>
</dbReference>
<dbReference type="STRING" id="1184151.AW736_20230"/>
<dbReference type="InterPro" id="IPR001173">
    <property type="entry name" value="Glyco_trans_2-like"/>
</dbReference>
<evidence type="ECO:0000259" key="1">
    <source>
        <dbReference type="Pfam" id="PF00535"/>
    </source>
</evidence>
<organism evidence="2 3">
    <name type="scientific">Termitidicoccus mucosus</name>
    <dbReference type="NCBI Taxonomy" id="1184151"/>
    <lineage>
        <taxon>Bacteria</taxon>
        <taxon>Pseudomonadati</taxon>
        <taxon>Verrucomicrobiota</taxon>
        <taxon>Opitutia</taxon>
        <taxon>Opitutales</taxon>
        <taxon>Opitutaceae</taxon>
        <taxon>Termitidicoccus</taxon>
    </lineage>
</organism>
<dbReference type="RefSeq" id="WP_068772125.1">
    <property type="nucleotide sequence ID" value="NZ_KV441843.1"/>
</dbReference>
<reference evidence="2 3" key="1">
    <citation type="submission" date="2016-01" db="EMBL/GenBank/DDBJ databases">
        <title>High potential of lignocellulose degradation of a new Verrucomicrobia species.</title>
        <authorList>
            <person name="Wang Y."/>
            <person name="Shi Y."/>
            <person name="Qiu Z."/>
            <person name="Liu S."/>
            <person name="Yang H."/>
        </authorList>
    </citation>
    <scope>NUCLEOTIDE SEQUENCE [LARGE SCALE GENOMIC DNA]</scope>
    <source>
        <strain evidence="2 3">TSB47</strain>
    </source>
</reference>
<protein>
    <recommendedName>
        <fullName evidence="1">Glycosyltransferase 2-like domain-containing protein</fullName>
    </recommendedName>
</protein>
<dbReference type="CDD" id="cd00761">
    <property type="entry name" value="Glyco_tranf_GTA_type"/>
    <property type="match status" value="1"/>
</dbReference>
<accession>A0A178IFC7</accession>
<dbReference type="AlphaFoldDB" id="A0A178IFC7"/>
<evidence type="ECO:0000313" key="3">
    <source>
        <dbReference type="Proteomes" id="UP000078486"/>
    </source>
</evidence>
<evidence type="ECO:0000313" key="2">
    <source>
        <dbReference type="EMBL" id="OAM87867.1"/>
    </source>
</evidence>
<proteinExistence type="predicted"/>
<keyword evidence="3" id="KW-1185">Reference proteome</keyword>
<dbReference type="Proteomes" id="UP000078486">
    <property type="component" value="Unassembled WGS sequence"/>
</dbReference>
<gene>
    <name evidence="2" type="ORF">AW736_20230</name>
</gene>
<dbReference type="InterPro" id="IPR029044">
    <property type="entry name" value="Nucleotide-diphossugar_trans"/>
</dbReference>
<feature type="domain" description="Glycosyltransferase 2-like" evidence="1">
    <location>
        <begin position="9"/>
        <end position="87"/>
    </location>
</feature>
<sequence>MDPLKPAYTVVIATMGRPELLRDTLASLAAQTAKPYRAVIVDASGTGATKALCSAFPEELRLDYQTAQARSAARQRNQGAFASDRETIGV</sequence>
<dbReference type="Gene3D" id="3.90.550.10">
    <property type="entry name" value="Spore Coat Polysaccharide Biosynthesis Protein SpsA, Chain A"/>
    <property type="match status" value="1"/>
</dbReference>